<reference evidence="1 2" key="1">
    <citation type="submission" date="2019-01" db="EMBL/GenBank/DDBJ databases">
        <authorList>
            <person name="Chen W.-M."/>
        </authorList>
    </citation>
    <scope>NUCLEOTIDE SEQUENCE [LARGE SCALE GENOMIC DNA]</scope>
    <source>
        <strain evidence="1 2">TLA-22</strain>
    </source>
</reference>
<evidence type="ECO:0000313" key="1">
    <source>
        <dbReference type="EMBL" id="RVT43564.1"/>
    </source>
</evidence>
<keyword evidence="1" id="KW-0418">Kinase</keyword>
<dbReference type="InterPro" id="IPR007729">
    <property type="entry name" value="DGOK"/>
</dbReference>
<protein>
    <submittedName>
        <fullName evidence="1">2-dehydro-3-deoxygalactonokinase</fullName>
    </submittedName>
</protein>
<organism evidence="1 2">
    <name type="scientific">Sphingobium algorifonticola</name>
    <dbReference type="NCBI Taxonomy" id="2008318"/>
    <lineage>
        <taxon>Bacteria</taxon>
        <taxon>Pseudomonadati</taxon>
        <taxon>Pseudomonadota</taxon>
        <taxon>Alphaproteobacteria</taxon>
        <taxon>Sphingomonadales</taxon>
        <taxon>Sphingomonadaceae</taxon>
        <taxon>Sphingobium</taxon>
    </lineage>
</organism>
<dbReference type="AlphaFoldDB" id="A0A437JCH1"/>
<gene>
    <name evidence="1" type="ORF">ENE74_02795</name>
</gene>
<keyword evidence="2" id="KW-1185">Reference proteome</keyword>
<dbReference type="InterPro" id="IPR042258">
    <property type="entry name" value="DGOK_N"/>
</dbReference>
<evidence type="ECO:0000313" key="2">
    <source>
        <dbReference type="Proteomes" id="UP000282977"/>
    </source>
</evidence>
<accession>A0A437JCH1</accession>
<dbReference type="Gene3D" id="3.30.420.310">
    <property type="entry name" value="2-keto-3-deoxy-galactonokinase, C-terminal domain"/>
    <property type="match status" value="1"/>
</dbReference>
<dbReference type="RefSeq" id="WP_127689104.1">
    <property type="nucleotide sequence ID" value="NZ_RZUL01000001.1"/>
</dbReference>
<proteinExistence type="predicted"/>
<dbReference type="EMBL" id="RZUL01000001">
    <property type="protein sequence ID" value="RVT43564.1"/>
    <property type="molecule type" value="Genomic_DNA"/>
</dbReference>
<dbReference type="Pfam" id="PF05035">
    <property type="entry name" value="DGOK"/>
    <property type="match status" value="1"/>
</dbReference>
<dbReference type="Gene3D" id="3.30.420.300">
    <property type="entry name" value="2-keto-3-deoxy-galactonokinase, substrate binding domain"/>
    <property type="match status" value="1"/>
</dbReference>
<dbReference type="GO" id="GO:0008671">
    <property type="term" value="F:2-dehydro-3-deoxygalactonokinase activity"/>
    <property type="evidence" value="ECO:0007669"/>
    <property type="project" value="InterPro"/>
</dbReference>
<dbReference type="OrthoDB" id="256574at2"/>
<name>A0A437JCH1_9SPHN</name>
<comment type="caution">
    <text evidence="1">The sequence shown here is derived from an EMBL/GenBank/DDBJ whole genome shotgun (WGS) entry which is preliminary data.</text>
</comment>
<dbReference type="InterPro" id="IPR042257">
    <property type="entry name" value="DGOK_C"/>
</dbReference>
<dbReference type="GO" id="GO:0034194">
    <property type="term" value="P:D-galactonate catabolic process"/>
    <property type="evidence" value="ECO:0007669"/>
    <property type="project" value="InterPro"/>
</dbReference>
<keyword evidence="1" id="KW-0808">Transferase</keyword>
<dbReference type="Proteomes" id="UP000282977">
    <property type="component" value="Unassembled WGS sequence"/>
</dbReference>
<sequence length="299" mass="31694">MTIRHVLGDWGTSRLRLFLFADGGLVDRRDGPGIGALDRPARTVLAEHLAPWQQDGPIDTVTLCGMAGARGGLVEAGYVACPAGVEAWRGQATWLEVDGSRIAVLPGLRSPASAPVPDIMRGEETQIFGAFALDPALARGVHRLVLPGTHSKWVRVEDGTVRDFRTFPTGEVYALLSRRSTLAGPQTAATGTEDDPDGFAHGLARSDEPVLGALFEARAGQLLDGRSPDWARAYLSGLLIGAEVTAQALVDDGSEIVLIGDPMLCDRYARALAARGRRSRTLDGETTVLAGLALGRNTP</sequence>